<evidence type="ECO:0000313" key="3">
    <source>
        <dbReference type="EMBL" id="SIN16602.1"/>
    </source>
</evidence>
<sequence>MAELHGPPDPETSMAAALDSAAAALSTVWESAREGTANRVSGAQLRAVMVVEQYDGINLRRLASRLGMLLSSASRLCDRLVAAGMLEREPGRFDRREISLHLTPEARRLLAELRADRQAQLAVVLAGMSPAGRTALLQGMREFDETARRQQAQTPAPSGPDDLDPPTGPAADWSEDADRPGPAVWTGASAGPERTVGPPRESPTAEPPVARTA</sequence>
<evidence type="ECO:0000256" key="1">
    <source>
        <dbReference type="SAM" id="MobiDB-lite"/>
    </source>
</evidence>
<dbReference type="Pfam" id="PF12802">
    <property type="entry name" value="MarR_2"/>
    <property type="match status" value="1"/>
</dbReference>
<feature type="region of interest" description="Disordered" evidence="1">
    <location>
        <begin position="144"/>
        <end position="213"/>
    </location>
</feature>
<dbReference type="InterPro" id="IPR000835">
    <property type="entry name" value="HTH_MarR-typ"/>
</dbReference>
<dbReference type="SUPFAM" id="SSF46785">
    <property type="entry name" value="Winged helix' DNA-binding domain"/>
    <property type="match status" value="1"/>
</dbReference>
<dbReference type="RefSeq" id="WP_244298625.1">
    <property type="nucleotide sequence ID" value="NZ_FSQT01000002.1"/>
</dbReference>
<proteinExistence type="predicted"/>
<dbReference type="PANTHER" id="PTHR33164:SF103">
    <property type="entry name" value="REGULATORY PROTEIN MARR"/>
    <property type="match status" value="1"/>
</dbReference>
<dbReference type="GO" id="GO:0003700">
    <property type="term" value="F:DNA-binding transcription factor activity"/>
    <property type="evidence" value="ECO:0007669"/>
    <property type="project" value="InterPro"/>
</dbReference>
<keyword evidence="3" id="KW-0238">DNA-binding</keyword>
<dbReference type="Proteomes" id="UP000185124">
    <property type="component" value="Unassembled WGS sequence"/>
</dbReference>
<accession>A0A1N5Z402</accession>
<dbReference type="GO" id="GO:0006950">
    <property type="term" value="P:response to stress"/>
    <property type="evidence" value="ECO:0007669"/>
    <property type="project" value="TreeGrafter"/>
</dbReference>
<dbReference type="STRING" id="709881.SAMN04489832_3608"/>
<protein>
    <submittedName>
        <fullName evidence="3">DNA-binding transcriptional regulator, MarR family</fullName>
    </submittedName>
</protein>
<evidence type="ECO:0000313" key="4">
    <source>
        <dbReference type="Proteomes" id="UP000185124"/>
    </source>
</evidence>
<dbReference type="GO" id="GO:0003677">
    <property type="term" value="F:DNA binding"/>
    <property type="evidence" value="ECO:0007669"/>
    <property type="project" value="UniProtKB-KW"/>
</dbReference>
<feature type="domain" description="HTH marR-type" evidence="2">
    <location>
        <begin position="11"/>
        <end position="145"/>
    </location>
</feature>
<dbReference type="InterPro" id="IPR036390">
    <property type="entry name" value="WH_DNA-bd_sf"/>
</dbReference>
<dbReference type="AlphaFoldDB" id="A0A1N5Z402"/>
<dbReference type="SMART" id="SM00347">
    <property type="entry name" value="HTH_MARR"/>
    <property type="match status" value="1"/>
</dbReference>
<reference evidence="4" key="1">
    <citation type="submission" date="2016-12" db="EMBL/GenBank/DDBJ databases">
        <authorList>
            <person name="Varghese N."/>
            <person name="Submissions S."/>
        </authorList>
    </citation>
    <scope>NUCLEOTIDE SEQUENCE [LARGE SCALE GENOMIC DNA]</scope>
    <source>
        <strain evidence="4">DSM 45599</strain>
    </source>
</reference>
<dbReference type="EMBL" id="FSQT01000002">
    <property type="protein sequence ID" value="SIN16602.1"/>
    <property type="molecule type" value="Genomic_DNA"/>
</dbReference>
<dbReference type="InterPro" id="IPR036388">
    <property type="entry name" value="WH-like_DNA-bd_sf"/>
</dbReference>
<dbReference type="PANTHER" id="PTHR33164">
    <property type="entry name" value="TRANSCRIPTIONAL REGULATOR, MARR FAMILY"/>
    <property type="match status" value="1"/>
</dbReference>
<keyword evidence="4" id="KW-1185">Reference proteome</keyword>
<dbReference type="PROSITE" id="PS50995">
    <property type="entry name" value="HTH_MARR_2"/>
    <property type="match status" value="1"/>
</dbReference>
<gene>
    <name evidence="3" type="ORF">SAMN04489832_3608</name>
</gene>
<dbReference type="Gene3D" id="1.10.10.10">
    <property type="entry name" value="Winged helix-like DNA-binding domain superfamily/Winged helix DNA-binding domain"/>
    <property type="match status" value="1"/>
</dbReference>
<evidence type="ECO:0000259" key="2">
    <source>
        <dbReference type="PROSITE" id="PS50995"/>
    </source>
</evidence>
<name>A0A1N5Z402_9ACTN</name>
<dbReference type="InterPro" id="IPR039422">
    <property type="entry name" value="MarR/SlyA-like"/>
</dbReference>
<organism evidence="3 4">
    <name type="scientific">Micromonospora cremea</name>
    <dbReference type="NCBI Taxonomy" id="709881"/>
    <lineage>
        <taxon>Bacteria</taxon>
        <taxon>Bacillati</taxon>
        <taxon>Actinomycetota</taxon>
        <taxon>Actinomycetes</taxon>
        <taxon>Micromonosporales</taxon>
        <taxon>Micromonosporaceae</taxon>
        <taxon>Micromonospora</taxon>
    </lineage>
</organism>